<gene>
    <name evidence="3" type="ORF">PXEA_LOCUS29097</name>
</gene>
<protein>
    <submittedName>
        <fullName evidence="3">Uncharacterized protein</fullName>
    </submittedName>
</protein>
<dbReference type="SUPFAM" id="SSF63712">
    <property type="entry name" value="Nicotinic receptor ligand binding domain-like"/>
    <property type="match status" value="1"/>
</dbReference>
<keyword evidence="2" id="KW-0472">Membrane</keyword>
<dbReference type="InterPro" id="IPR036719">
    <property type="entry name" value="Neuro-gated_channel_TM_sf"/>
</dbReference>
<dbReference type="GO" id="GO:0016020">
    <property type="term" value="C:membrane"/>
    <property type="evidence" value="ECO:0007669"/>
    <property type="project" value="UniProtKB-SubCell"/>
</dbReference>
<keyword evidence="2" id="KW-0812">Transmembrane</keyword>
<proteinExistence type="predicted"/>
<dbReference type="Gene3D" id="1.20.58.390">
    <property type="entry name" value="Neurotransmitter-gated ion-channel transmembrane domain"/>
    <property type="match status" value="1"/>
</dbReference>
<keyword evidence="4" id="KW-1185">Reference proteome</keyword>
<dbReference type="GO" id="GO:0004888">
    <property type="term" value="F:transmembrane signaling receptor activity"/>
    <property type="evidence" value="ECO:0007669"/>
    <property type="project" value="InterPro"/>
</dbReference>
<reference evidence="3" key="1">
    <citation type="submission" date="2018-11" db="EMBL/GenBank/DDBJ databases">
        <authorList>
            <consortium name="Pathogen Informatics"/>
        </authorList>
    </citation>
    <scope>NUCLEOTIDE SEQUENCE</scope>
</reference>
<dbReference type="EMBL" id="CAAALY010250352">
    <property type="protein sequence ID" value="VEL35657.1"/>
    <property type="molecule type" value="Genomic_DNA"/>
</dbReference>
<evidence type="ECO:0000313" key="4">
    <source>
        <dbReference type="Proteomes" id="UP000784294"/>
    </source>
</evidence>
<keyword evidence="2" id="KW-1133">Transmembrane helix</keyword>
<dbReference type="InterPro" id="IPR038050">
    <property type="entry name" value="Neuro_actylchol_rec"/>
</dbReference>
<dbReference type="PANTHER" id="PTHR18945">
    <property type="entry name" value="NEUROTRANSMITTER GATED ION CHANNEL"/>
    <property type="match status" value="1"/>
</dbReference>
<dbReference type="OrthoDB" id="6127156at2759"/>
<comment type="caution">
    <text evidence="3">The sequence shown here is derived from an EMBL/GenBank/DDBJ whole genome shotgun (WGS) entry which is preliminary data.</text>
</comment>
<dbReference type="SUPFAM" id="SSF90112">
    <property type="entry name" value="Neurotransmitter-gated ion-channel transmembrane pore"/>
    <property type="match status" value="1"/>
</dbReference>
<sequence>MLITHQTADLRDYVRSGEWNVISTRLIRHVRSYPLDNFNYTDITLYVCMNRRVVYYIINIILPCIWLNILSTLQFFLPPEAGEKVS</sequence>
<dbReference type="GO" id="GO:0005230">
    <property type="term" value="F:extracellular ligand-gated monoatomic ion channel activity"/>
    <property type="evidence" value="ECO:0007669"/>
    <property type="project" value="InterPro"/>
</dbReference>
<comment type="subcellular location">
    <subcellularLocation>
        <location evidence="1">Membrane</location>
        <topology evidence="1">Multi-pass membrane protein</topology>
    </subcellularLocation>
</comment>
<dbReference type="InterPro" id="IPR006201">
    <property type="entry name" value="Neur_channel"/>
</dbReference>
<dbReference type="InterPro" id="IPR036734">
    <property type="entry name" value="Neur_chan_lig-bd_sf"/>
</dbReference>
<feature type="transmembrane region" description="Helical" evidence="2">
    <location>
        <begin position="53"/>
        <end position="77"/>
    </location>
</feature>
<organism evidence="3 4">
    <name type="scientific">Protopolystoma xenopodis</name>
    <dbReference type="NCBI Taxonomy" id="117903"/>
    <lineage>
        <taxon>Eukaryota</taxon>
        <taxon>Metazoa</taxon>
        <taxon>Spiralia</taxon>
        <taxon>Lophotrochozoa</taxon>
        <taxon>Platyhelminthes</taxon>
        <taxon>Monogenea</taxon>
        <taxon>Polyopisthocotylea</taxon>
        <taxon>Polystomatidea</taxon>
        <taxon>Polystomatidae</taxon>
        <taxon>Protopolystoma</taxon>
    </lineage>
</organism>
<evidence type="ECO:0000256" key="1">
    <source>
        <dbReference type="ARBA" id="ARBA00004141"/>
    </source>
</evidence>
<evidence type="ECO:0000313" key="3">
    <source>
        <dbReference type="EMBL" id="VEL35657.1"/>
    </source>
</evidence>
<name>A0A3S5AFF0_9PLAT</name>
<accession>A0A3S5AFF0</accession>
<dbReference type="Proteomes" id="UP000784294">
    <property type="component" value="Unassembled WGS sequence"/>
</dbReference>
<evidence type="ECO:0000256" key="2">
    <source>
        <dbReference type="SAM" id="Phobius"/>
    </source>
</evidence>
<dbReference type="Gene3D" id="2.70.170.10">
    <property type="entry name" value="Neurotransmitter-gated ion-channel ligand-binding domain"/>
    <property type="match status" value="1"/>
</dbReference>
<dbReference type="AlphaFoldDB" id="A0A3S5AFF0"/>